<reference evidence="7 8" key="1">
    <citation type="submission" date="2024-10" db="EMBL/GenBank/DDBJ databases">
        <title>Updated reference genomes for cyclostephanoid diatoms.</title>
        <authorList>
            <person name="Roberts W.R."/>
            <person name="Alverson A.J."/>
        </authorList>
    </citation>
    <scope>NUCLEOTIDE SEQUENCE [LARGE SCALE GENOMIC DNA]</scope>
    <source>
        <strain evidence="7 8">AJA228-03</strain>
    </source>
</reference>
<accession>A0ABD3SRW2</accession>
<proteinExistence type="predicted"/>
<evidence type="ECO:0000256" key="2">
    <source>
        <dbReference type="ARBA" id="ARBA00022692"/>
    </source>
</evidence>
<name>A0ABD3SRW2_9STRA</name>
<evidence type="ECO:0000313" key="8">
    <source>
        <dbReference type="Proteomes" id="UP001530377"/>
    </source>
</evidence>
<organism evidence="7 8">
    <name type="scientific">Cyclostephanos tholiformis</name>
    <dbReference type="NCBI Taxonomy" id="382380"/>
    <lineage>
        <taxon>Eukaryota</taxon>
        <taxon>Sar</taxon>
        <taxon>Stramenopiles</taxon>
        <taxon>Ochrophyta</taxon>
        <taxon>Bacillariophyta</taxon>
        <taxon>Coscinodiscophyceae</taxon>
        <taxon>Thalassiosirophycidae</taxon>
        <taxon>Stephanodiscales</taxon>
        <taxon>Stephanodiscaceae</taxon>
        <taxon>Cyclostephanos</taxon>
    </lineage>
</organism>
<feature type="transmembrane region" description="Helical" evidence="6">
    <location>
        <begin position="256"/>
        <end position="274"/>
    </location>
</feature>
<dbReference type="PANTHER" id="PTHR11040">
    <property type="entry name" value="ZINC/IRON TRANSPORTER"/>
    <property type="match status" value="1"/>
</dbReference>
<keyword evidence="8" id="KW-1185">Reference proteome</keyword>
<feature type="transmembrane region" description="Helical" evidence="6">
    <location>
        <begin position="378"/>
        <end position="396"/>
    </location>
</feature>
<dbReference type="Proteomes" id="UP001530377">
    <property type="component" value="Unassembled WGS sequence"/>
</dbReference>
<feature type="transmembrane region" description="Helical" evidence="6">
    <location>
        <begin position="402"/>
        <end position="419"/>
    </location>
</feature>
<evidence type="ECO:0000256" key="3">
    <source>
        <dbReference type="ARBA" id="ARBA00022989"/>
    </source>
</evidence>
<comment type="caution">
    <text evidence="7">The sequence shown here is derived from an EMBL/GenBank/DDBJ whole genome shotgun (WGS) entry which is preliminary data.</text>
</comment>
<feature type="transmembrane region" description="Helical" evidence="6">
    <location>
        <begin position="439"/>
        <end position="457"/>
    </location>
</feature>
<evidence type="ECO:0000256" key="5">
    <source>
        <dbReference type="SAM" id="MobiDB-lite"/>
    </source>
</evidence>
<dbReference type="InterPro" id="IPR003689">
    <property type="entry name" value="ZIP"/>
</dbReference>
<gene>
    <name evidence="7" type="ORF">ACHAXA_003093</name>
</gene>
<dbReference type="EMBL" id="JALLPB020000004">
    <property type="protein sequence ID" value="KAL3827359.1"/>
    <property type="molecule type" value="Genomic_DNA"/>
</dbReference>
<dbReference type="GO" id="GO:0016020">
    <property type="term" value="C:membrane"/>
    <property type="evidence" value="ECO:0007669"/>
    <property type="project" value="UniProtKB-SubCell"/>
</dbReference>
<keyword evidence="2 6" id="KW-0812">Transmembrane</keyword>
<dbReference type="AlphaFoldDB" id="A0ABD3SRW2"/>
<dbReference type="Pfam" id="PF02535">
    <property type="entry name" value="Zip"/>
    <property type="match status" value="1"/>
</dbReference>
<sequence>MECRSIAVKAEGNTKGAMGNSSRWRIAVLLLAKCAMTTHAAVTLWHQRQNFKDYYQRKFHGTSGAFGNAKPGPLSIFHYENAAAAAAACDTAYPDAPRSVGAQFQHHFVPRLSRILLRLPPRPAVVDCCAECSECMSKESLGEKNCRDAFVVPRGGHAFESIDATKGAGGAAVITPYGIPLNTWKIIFQAMLTTINVVCWLVPLKSKKITENKLGLSLANAFSGGVFLSLAFGHLIPECVHGFHGAGKEINDALPYMIVLGGYLLIFFVEKVAFDADEIKKEMESGGGDLNDHSNDSKVTENGSSDSSTGFKGRSAVILLGALAVHSILEMTALGLADTFGDSALLSLSIALHQPAESIALLVAFLKSGMPKPQIVRFLSIFSCMGPIGVAIGMAVNDFASPIVDATMLAVVAGTFVYVGATEVIPEEWEDPEHKWKKFLSLIMGIVSIFAITQYTMTLEGF</sequence>
<keyword evidence="3 6" id="KW-1133">Transmembrane helix</keyword>
<protein>
    <submittedName>
        <fullName evidence="7">Uncharacterized protein</fullName>
    </submittedName>
</protein>
<comment type="subcellular location">
    <subcellularLocation>
        <location evidence="1">Membrane</location>
        <topology evidence="1">Multi-pass membrane protein</topology>
    </subcellularLocation>
</comment>
<evidence type="ECO:0000256" key="1">
    <source>
        <dbReference type="ARBA" id="ARBA00004141"/>
    </source>
</evidence>
<keyword evidence="4 6" id="KW-0472">Membrane</keyword>
<evidence type="ECO:0000256" key="6">
    <source>
        <dbReference type="SAM" id="Phobius"/>
    </source>
</evidence>
<feature type="region of interest" description="Disordered" evidence="5">
    <location>
        <begin position="285"/>
        <end position="310"/>
    </location>
</feature>
<evidence type="ECO:0000313" key="7">
    <source>
        <dbReference type="EMBL" id="KAL3827359.1"/>
    </source>
</evidence>
<dbReference type="PANTHER" id="PTHR11040:SF140">
    <property type="entry name" value="ZRT (ZRT), IRT- (IRT-) LIKE PROTEIN TRANSPORTER"/>
    <property type="match status" value="1"/>
</dbReference>
<evidence type="ECO:0000256" key="4">
    <source>
        <dbReference type="ARBA" id="ARBA00023136"/>
    </source>
</evidence>
<feature type="transmembrane region" description="Helical" evidence="6">
    <location>
        <begin position="216"/>
        <end position="236"/>
    </location>
</feature>
<feature type="compositionally biased region" description="Polar residues" evidence="5">
    <location>
        <begin position="300"/>
        <end position="310"/>
    </location>
</feature>
<feature type="compositionally biased region" description="Basic and acidic residues" evidence="5">
    <location>
        <begin position="285"/>
        <end position="299"/>
    </location>
</feature>